<keyword evidence="2" id="KW-1185">Reference proteome</keyword>
<dbReference type="EMBL" id="VFOR01000002">
    <property type="protein sequence ID" value="TQL58299.1"/>
    <property type="molecule type" value="Genomic_DNA"/>
</dbReference>
<organism evidence="1 2">
    <name type="scientific">Propioniferax innocua</name>
    <dbReference type="NCBI Taxonomy" id="1753"/>
    <lineage>
        <taxon>Bacteria</taxon>
        <taxon>Bacillati</taxon>
        <taxon>Actinomycetota</taxon>
        <taxon>Actinomycetes</taxon>
        <taxon>Propionibacteriales</taxon>
        <taxon>Propionibacteriaceae</taxon>
        <taxon>Propioniferax</taxon>
    </lineage>
</organism>
<sequence length="688" mass="76911">MKVTLFDGIQEMHVVHSLASALRARGHDVQVTGKLTGGFTYIESTEDQLTVSLAITSVAEFEPDLILVFRPAALPPQLIQLLRGRIPNDCLVLAWFSDDPVLWKLSYAPTLDFYDFVLHCGSERILKFYESNHGRPTGLNFPFWTGQDQFARVYGSKEPETDAVFLGNVGNSVRRERYFLLSSLGVNLRVHGDVPDDHFHLSGGLLDSHRELEEMAATSRIAINIPQRFSDHANRPTWFEGLDALGTFELPSRVIQCAAMGLPVVSLETIPPSHRHPFPEVTRVPDPDALQRTIKAILNDTDLRALSEAVHSRFRSTFSASARALMLEHLAQDPETWRQLSAEERTTFYEQFDGDSAINTSAETVKAADRSTMRISPDTQRRLRIVIAGERWREPFSLARITERSLRALGHTVTRLDLASNETRLKTDHLGELRGELTWSLVDEAAGDRADVLFLCSNEYLPPPPSARPCVWHGAMLNNVVTPATRIAARCHRITSPQLDQVAHWITRGFTNLSYLPDLFDAEMLAATDGRAEGEHAICVLSETERHVRSFPKLWDWAPETDILHYTTDRISEFPAAMERLAAALGGMITCTLPDPSRAGNLPHRLLGVSLAARNIVLIPRTCVIPADLQSGVNCLVFNDPREAQLKLRRLARDNPDLEPFRDAARAAALDRYSAEKHMGELLASLQP</sequence>
<evidence type="ECO:0000313" key="1">
    <source>
        <dbReference type="EMBL" id="TQL58299.1"/>
    </source>
</evidence>
<dbReference type="SUPFAM" id="SSF53756">
    <property type="entry name" value="UDP-Glycosyltransferase/glycogen phosphorylase"/>
    <property type="match status" value="1"/>
</dbReference>
<dbReference type="OrthoDB" id="4964184at2"/>
<evidence type="ECO:0000313" key="2">
    <source>
        <dbReference type="Proteomes" id="UP000316196"/>
    </source>
</evidence>
<dbReference type="AlphaFoldDB" id="A0A542ZDE7"/>
<accession>A0A542ZDE7</accession>
<protein>
    <submittedName>
        <fullName evidence="1">Uncharacterized protein</fullName>
    </submittedName>
</protein>
<dbReference type="Proteomes" id="UP000316196">
    <property type="component" value="Unassembled WGS sequence"/>
</dbReference>
<comment type="caution">
    <text evidence="1">The sequence shown here is derived from an EMBL/GenBank/DDBJ whole genome shotgun (WGS) entry which is preliminary data.</text>
</comment>
<dbReference type="RefSeq" id="WP_142094102.1">
    <property type="nucleotide sequence ID" value="NZ_BAAAMD010000002.1"/>
</dbReference>
<name>A0A542ZDE7_9ACTN</name>
<proteinExistence type="predicted"/>
<reference evidence="1 2" key="1">
    <citation type="submission" date="2019-06" db="EMBL/GenBank/DDBJ databases">
        <title>Sequencing the genomes of 1000 actinobacteria strains.</title>
        <authorList>
            <person name="Klenk H.-P."/>
        </authorList>
    </citation>
    <scope>NUCLEOTIDE SEQUENCE [LARGE SCALE GENOMIC DNA]</scope>
    <source>
        <strain evidence="1 2">DSM 8251</strain>
    </source>
</reference>
<gene>
    <name evidence="1" type="ORF">FB460_2159</name>
</gene>